<sequence length="141" mass="16020">MKKIIWIAASAVLIVIAIMVLIYEKPEERTYGEVVEQLYDGEEKVTKLIIETDRGTIEVTDAAIINELIYEHSDMELVETTDLPYIDYKINAYIGSSEYRDFYVAVDVKYKIIYTNSTNGGGTLNKVVGKNELIKTLKSLE</sequence>
<keyword evidence="1" id="KW-0472">Membrane</keyword>
<evidence type="ECO:0000256" key="1">
    <source>
        <dbReference type="SAM" id="Phobius"/>
    </source>
</evidence>
<comment type="caution">
    <text evidence="2">The sequence shown here is derived from an EMBL/GenBank/DDBJ whole genome shotgun (WGS) entry which is preliminary data.</text>
</comment>
<dbReference type="EMBL" id="JPVP01000054">
    <property type="protein sequence ID" value="KGR85488.1"/>
    <property type="molecule type" value="Genomic_DNA"/>
</dbReference>
<reference evidence="2 3" key="1">
    <citation type="submission" date="2014-02" db="EMBL/GenBank/DDBJ databases">
        <title>Draft genome sequence of Lysinibacillus odysseyi NBRC 100172.</title>
        <authorList>
            <person name="Zhang F."/>
            <person name="Wang G."/>
            <person name="Zhang L."/>
        </authorList>
    </citation>
    <scope>NUCLEOTIDE SEQUENCE [LARGE SCALE GENOMIC DNA]</scope>
    <source>
        <strain evidence="2 3">NBRC 100172</strain>
    </source>
</reference>
<evidence type="ECO:0000313" key="2">
    <source>
        <dbReference type="EMBL" id="KGR85488.1"/>
    </source>
</evidence>
<dbReference type="RefSeq" id="WP_036153946.1">
    <property type="nucleotide sequence ID" value="NZ_AVCX01000007.1"/>
</dbReference>
<keyword evidence="1" id="KW-0812">Transmembrane</keyword>
<accession>A0A0A3IRI1</accession>
<gene>
    <name evidence="2" type="ORF">CD32_09750</name>
</gene>
<dbReference type="Proteomes" id="UP000030437">
    <property type="component" value="Unassembled WGS sequence"/>
</dbReference>
<keyword evidence="1" id="KW-1133">Transmembrane helix</keyword>
<keyword evidence="3" id="KW-1185">Reference proteome</keyword>
<organism evidence="2 3">
    <name type="scientific">Lysinibacillus odysseyi 34hs-1 = NBRC 100172</name>
    <dbReference type="NCBI Taxonomy" id="1220589"/>
    <lineage>
        <taxon>Bacteria</taxon>
        <taxon>Bacillati</taxon>
        <taxon>Bacillota</taxon>
        <taxon>Bacilli</taxon>
        <taxon>Bacillales</taxon>
        <taxon>Bacillaceae</taxon>
        <taxon>Lysinibacillus</taxon>
    </lineage>
</organism>
<evidence type="ECO:0000313" key="3">
    <source>
        <dbReference type="Proteomes" id="UP000030437"/>
    </source>
</evidence>
<dbReference type="AlphaFoldDB" id="A0A0A3IRI1"/>
<feature type="transmembrane region" description="Helical" evidence="1">
    <location>
        <begin position="6"/>
        <end position="23"/>
    </location>
</feature>
<name>A0A0A3IRI1_9BACI</name>
<protein>
    <submittedName>
        <fullName evidence="2">Uncharacterized protein</fullName>
    </submittedName>
</protein>
<proteinExistence type="predicted"/>